<reference evidence="8 9" key="1">
    <citation type="journal article" date="2023" name="Plants (Basel)">
        <title>Bridging the Gap: Combining Genomics and Transcriptomics Approaches to Understand Stylosanthes scabra, an Orphan Legume from the Brazilian Caatinga.</title>
        <authorList>
            <person name="Ferreira-Neto J.R.C."/>
            <person name="da Silva M.D."/>
            <person name="Binneck E."/>
            <person name="de Melo N.F."/>
            <person name="da Silva R.H."/>
            <person name="de Melo A.L.T.M."/>
            <person name="Pandolfi V."/>
            <person name="Bustamante F.O."/>
            <person name="Brasileiro-Vidal A.C."/>
            <person name="Benko-Iseppon A.M."/>
        </authorList>
    </citation>
    <scope>NUCLEOTIDE SEQUENCE [LARGE SCALE GENOMIC DNA]</scope>
    <source>
        <tissue evidence="8">Leaves</tissue>
    </source>
</reference>
<evidence type="ECO:0000256" key="6">
    <source>
        <dbReference type="SAM" id="MobiDB-lite"/>
    </source>
</evidence>
<accession>A0ABU6RMW9</accession>
<dbReference type="CDD" id="cd11393">
    <property type="entry name" value="bHLH_AtbHLH_like"/>
    <property type="match status" value="1"/>
</dbReference>
<gene>
    <name evidence="8" type="ORF">PIB30_068209</name>
</gene>
<keyword evidence="3" id="KW-0238">DNA-binding</keyword>
<dbReference type="InterPro" id="IPR036638">
    <property type="entry name" value="HLH_DNA-bd_sf"/>
</dbReference>
<dbReference type="EMBL" id="JASCZI010030935">
    <property type="protein sequence ID" value="MED6125402.1"/>
    <property type="molecule type" value="Genomic_DNA"/>
</dbReference>
<comment type="subcellular location">
    <subcellularLocation>
        <location evidence="1">Nucleus</location>
    </subcellularLocation>
</comment>
<sequence>MMAGNPNNWWSMNPSSSLFPYAQYVLGSSPSPSSSSSSIPFNPLVPEIQAELPSSQSWSQLLFTGLPGEEERLGFNHFHESRDDHNILINNNNNNIIVDAIKQEVSQSGNLYGHGGSTNGGHEEEFHGSNNGSTWSSHMLPINSSSPSSSLTTNNNNLLDFAYNKVDHRKNNQHPPYATPECNNSTSTAGICKKAKGQTTSSLPPLKVRKEKLGDRITALHQLVSPFGKTDTASVLLEAIGYIRFLQSQIEALSSPYLGNNGSKNMRNRQYVHGERNSVFPEDPGQLLNDTGLKRKAASSHSQDSKDNNNQKDLRSRGLCLVPVSFTQHVGNENGADFWAPAYGGGF</sequence>
<organism evidence="8 9">
    <name type="scientific">Stylosanthes scabra</name>
    <dbReference type="NCBI Taxonomy" id="79078"/>
    <lineage>
        <taxon>Eukaryota</taxon>
        <taxon>Viridiplantae</taxon>
        <taxon>Streptophyta</taxon>
        <taxon>Embryophyta</taxon>
        <taxon>Tracheophyta</taxon>
        <taxon>Spermatophyta</taxon>
        <taxon>Magnoliopsida</taxon>
        <taxon>eudicotyledons</taxon>
        <taxon>Gunneridae</taxon>
        <taxon>Pentapetalae</taxon>
        <taxon>rosids</taxon>
        <taxon>fabids</taxon>
        <taxon>Fabales</taxon>
        <taxon>Fabaceae</taxon>
        <taxon>Papilionoideae</taxon>
        <taxon>50 kb inversion clade</taxon>
        <taxon>dalbergioids sensu lato</taxon>
        <taxon>Dalbergieae</taxon>
        <taxon>Pterocarpus clade</taxon>
        <taxon>Stylosanthes</taxon>
    </lineage>
</organism>
<evidence type="ECO:0000256" key="4">
    <source>
        <dbReference type="ARBA" id="ARBA00023163"/>
    </source>
</evidence>
<proteinExistence type="predicted"/>
<name>A0ABU6RMW9_9FABA</name>
<feature type="region of interest" description="Disordered" evidence="6">
    <location>
        <begin position="110"/>
        <end position="153"/>
    </location>
</feature>
<keyword evidence="5" id="KW-0539">Nucleus</keyword>
<keyword evidence="4" id="KW-0804">Transcription</keyword>
<dbReference type="Gene3D" id="4.10.280.10">
    <property type="entry name" value="Helix-loop-helix DNA-binding domain"/>
    <property type="match status" value="1"/>
</dbReference>
<feature type="domain" description="BHLH" evidence="7">
    <location>
        <begin position="197"/>
        <end position="246"/>
    </location>
</feature>
<keyword evidence="9" id="KW-1185">Reference proteome</keyword>
<dbReference type="PANTHER" id="PTHR16223">
    <property type="entry name" value="TRANSCRIPTION FACTOR BHLH83-RELATED"/>
    <property type="match status" value="1"/>
</dbReference>
<keyword evidence="2" id="KW-0805">Transcription regulation</keyword>
<dbReference type="PROSITE" id="PS50888">
    <property type="entry name" value="BHLH"/>
    <property type="match status" value="1"/>
</dbReference>
<dbReference type="InterPro" id="IPR045843">
    <property type="entry name" value="IND-like"/>
</dbReference>
<feature type="region of interest" description="Disordered" evidence="6">
    <location>
        <begin position="275"/>
        <end position="313"/>
    </location>
</feature>
<feature type="compositionally biased region" description="Basic and acidic residues" evidence="6">
    <location>
        <begin position="303"/>
        <end position="313"/>
    </location>
</feature>
<feature type="compositionally biased region" description="Low complexity" evidence="6">
    <location>
        <begin position="136"/>
        <end position="153"/>
    </location>
</feature>
<dbReference type="PANTHER" id="PTHR16223:SF53">
    <property type="entry name" value="TRANSCRIPTION FACTOR BHLH68-LIKE"/>
    <property type="match status" value="1"/>
</dbReference>
<evidence type="ECO:0000259" key="7">
    <source>
        <dbReference type="PROSITE" id="PS50888"/>
    </source>
</evidence>
<comment type="caution">
    <text evidence="8">The sequence shown here is derived from an EMBL/GenBank/DDBJ whole genome shotgun (WGS) entry which is preliminary data.</text>
</comment>
<evidence type="ECO:0000256" key="1">
    <source>
        <dbReference type="ARBA" id="ARBA00004123"/>
    </source>
</evidence>
<evidence type="ECO:0000256" key="5">
    <source>
        <dbReference type="ARBA" id="ARBA00023242"/>
    </source>
</evidence>
<evidence type="ECO:0000313" key="8">
    <source>
        <dbReference type="EMBL" id="MED6125402.1"/>
    </source>
</evidence>
<dbReference type="InterPro" id="IPR011598">
    <property type="entry name" value="bHLH_dom"/>
</dbReference>
<protein>
    <recommendedName>
        <fullName evidence="7">BHLH domain-containing protein</fullName>
    </recommendedName>
</protein>
<evidence type="ECO:0000256" key="2">
    <source>
        <dbReference type="ARBA" id="ARBA00023015"/>
    </source>
</evidence>
<dbReference type="InterPro" id="IPR045239">
    <property type="entry name" value="bHLH95_bHLH"/>
</dbReference>
<dbReference type="SUPFAM" id="SSF47459">
    <property type="entry name" value="HLH, helix-loop-helix DNA-binding domain"/>
    <property type="match status" value="1"/>
</dbReference>
<evidence type="ECO:0000313" key="9">
    <source>
        <dbReference type="Proteomes" id="UP001341840"/>
    </source>
</evidence>
<evidence type="ECO:0000256" key="3">
    <source>
        <dbReference type="ARBA" id="ARBA00023125"/>
    </source>
</evidence>
<dbReference type="Proteomes" id="UP001341840">
    <property type="component" value="Unassembled WGS sequence"/>
</dbReference>